<dbReference type="PANTHER" id="PTHR43252:SF6">
    <property type="entry name" value="NEGATIVE TRANSCRIPTION REGULATOR PADR"/>
    <property type="match status" value="1"/>
</dbReference>
<dbReference type="InterPro" id="IPR018309">
    <property type="entry name" value="Tscrpt_reg_PadR_C"/>
</dbReference>
<feature type="domain" description="Transcription regulator PadR N-terminal" evidence="1">
    <location>
        <begin position="11"/>
        <end position="84"/>
    </location>
</feature>
<organism evidence="3 4">
    <name type="scientific">Bacillus zhangzhouensis</name>
    <dbReference type="NCBI Taxonomy" id="1178540"/>
    <lineage>
        <taxon>Bacteria</taxon>
        <taxon>Bacillati</taxon>
        <taxon>Bacillota</taxon>
        <taxon>Bacilli</taxon>
        <taxon>Bacillales</taxon>
        <taxon>Bacillaceae</taxon>
        <taxon>Bacillus</taxon>
    </lineage>
</organism>
<evidence type="ECO:0000313" key="3">
    <source>
        <dbReference type="EMBL" id="KEP25663.1"/>
    </source>
</evidence>
<evidence type="ECO:0000259" key="1">
    <source>
        <dbReference type="Pfam" id="PF03551"/>
    </source>
</evidence>
<gene>
    <name evidence="3" type="ORF">BA70_06165</name>
</gene>
<proteinExistence type="predicted"/>
<dbReference type="InterPro" id="IPR036388">
    <property type="entry name" value="WH-like_DNA-bd_sf"/>
</dbReference>
<dbReference type="AlphaFoldDB" id="A0A081L8T7"/>
<dbReference type="eggNOG" id="COG1695">
    <property type="taxonomic scope" value="Bacteria"/>
</dbReference>
<dbReference type="Pfam" id="PF10400">
    <property type="entry name" value="Vir_act_alpha_C"/>
    <property type="match status" value="1"/>
</dbReference>
<evidence type="ECO:0000313" key="4">
    <source>
        <dbReference type="Proteomes" id="UP000028091"/>
    </source>
</evidence>
<dbReference type="EMBL" id="JOTP01000018">
    <property type="protein sequence ID" value="KEP25663.1"/>
    <property type="molecule type" value="Genomic_DNA"/>
</dbReference>
<dbReference type="PANTHER" id="PTHR43252">
    <property type="entry name" value="TRANSCRIPTIONAL REGULATOR YQJI"/>
    <property type="match status" value="1"/>
</dbReference>
<comment type="caution">
    <text evidence="3">The sequence shown here is derived from an EMBL/GenBank/DDBJ whole genome shotgun (WGS) entry which is preliminary data.</text>
</comment>
<dbReference type="InterPro" id="IPR036390">
    <property type="entry name" value="WH_DNA-bd_sf"/>
</dbReference>
<dbReference type="Gene3D" id="6.10.140.190">
    <property type="match status" value="1"/>
</dbReference>
<keyword evidence="4" id="KW-1185">Reference proteome</keyword>
<dbReference type="Pfam" id="PF03551">
    <property type="entry name" value="PadR"/>
    <property type="match status" value="1"/>
</dbReference>
<dbReference type="Gene3D" id="1.10.10.10">
    <property type="entry name" value="Winged helix-like DNA-binding domain superfamily/Winged helix DNA-binding domain"/>
    <property type="match status" value="1"/>
</dbReference>
<feature type="domain" description="Transcription regulator PadR C-terminal" evidence="2">
    <location>
        <begin position="98"/>
        <end position="179"/>
    </location>
</feature>
<dbReference type="OrthoDB" id="9783723at2"/>
<name>A0A081L8T7_9BACI</name>
<dbReference type="RefSeq" id="WP_034323327.1">
    <property type="nucleotide sequence ID" value="NZ_JBCMYH010000027.1"/>
</dbReference>
<sequence length="183" mass="21484">MKKYNDTTYAILGILTTDCKSGYEVKQLIDKSLHHFWKISYGQIYPALKFIVEEGLAEVSPASTTGRSDKREYHLTEKGLDTLRQWLAQPLDQLPAERNEVLLKLFFGQYLSFEKKLVLLQDYERGLRIRYETYVSIEQNIKELYPDEADAKYWLFTLDYGKRVAQAGIDWCVETYEQMKKEG</sequence>
<protein>
    <submittedName>
        <fullName evidence="3">Transcriptional regulator</fullName>
    </submittedName>
</protein>
<dbReference type="InterPro" id="IPR005149">
    <property type="entry name" value="Tscrpt_reg_PadR_N"/>
</dbReference>
<accession>A0A081L8T7</accession>
<reference evidence="3 4" key="1">
    <citation type="submission" date="2012-09" db="EMBL/GenBank/DDBJ databases">
        <title>Genome Sequence of Bacillus sp. DW5-4.</title>
        <authorList>
            <person name="Lai Q."/>
            <person name="Liu Y."/>
            <person name="Shao Z."/>
        </authorList>
    </citation>
    <scope>NUCLEOTIDE SEQUENCE [LARGE SCALE GENOMIC DNA]</scope>
    <source>
        <strain evidence="3 4">DW5-4</strain>
    </source>
</reference>
<dbReference type="SUPFAM" id="SSF46785">
    <property type="entry name" value="Winged helix' DNA-binding domain"/>
    <property type="match status" value="1"/>
</dbReference>
<dbReference type="Proteomes" id="UP000028091">
    <property type="component" value="Unassembled WGS sequence"/>
</dbReference>
<evidence type="ECO:0000259" key="2">
    <source>
        <dbReference type="Pfam" id="PF10400"/>
    </source>
</evidence>